<dbReference type="SUPFAM" id="SSF109854">
    <property type="entry name" value="DinB/YfiT-like putative metalloenzymes"/>
    <property type="match status" value="1"/>
</dbReference>
<keyword evidence="4" id="KW-1185">Reference proteome</keyword>
<dbReference type="PANTHER" id="PTHR37302:SF1">
    <property type="entry name" value="PROTEIN DINB"/>
    <property type="match status" value="1"/>
</dbReference>
<evidence type="ECO:0000313" key="4">
    <source>
        <dbReference type="Proteomes" id="UP001387110"/>
    </source>
</evidence>
<accession>A0ABU8EFQ1</accession>
<name>A0ABU8EFQ1_9BACL</name>
<proteinExistence type="inferred from homology"/>
<keyword evidence="2" id="KW-0479">Metal-binding</keyword>
<evidence type="ECO:0000313" key="3">
    <source>
        <dbReference type="EMBL" id="MEI4460827.1"/>
    </source>
</evidence>
<evidence type="ECO:0000256" key="2">
    <source>
        <dbReference type="ARBA" id="ARBA00022723"/>
    </source>
</evidence>
<dbReference type="InterPro" id="IPR007837">
    <property type="entry name" value="DinB"/>
</dbReference>
<dbReference type="Gene3D" id="1.20.120.450">
    <property type="entry name" value="dinb family like domain"/>
    <property type="match status" value="1"/>
</dbReference>
<dbReference type="PANTHER" id="PTHR37302">
    <property type="entry name" value="SLR1116 PROTEIN"/>
    <property type="match status" value="1"/>
</dbReference>
<dbReference type="Pfam" id="PF05163">
    <property type="entry name" value="DinB"/>
    <property type="match status" value="1"/>
</dbReference>
<gene>
    <name evidence="3" type="ORF">SZL87_00175</name>
</gene>
<organism evidence="3 4">
    <name type="scientific">Exiguobacterium indicum</name>
    <dbReference type="NCBI Taxonomy" id="296995"/>
    <lineage>
        <taxon>Bacteria</taxon>
        <taxon>Bacillati</taxon>
        <taxon>Bacillota</taxon>
        <taxon>Bacilli</taxon>
        <taxon>Bacillales</taxon>
        <taxon>Bacillales Family XII. Incertae Sedis</taxon>
        <taxon>Exiguobacterium</taxon>
    </lineage>
</organism>
<protein>
    <submittedName>
        <fullName evidence="3">DinB family protein</fullName>
    </submittedName>
</protein>
<evidence type="ECO:0000256" key="1">
    <source>
        <dbReference type="ARBA" id="ARBA00008635"/>
    </source>
</evidence>
<reference evidence="3 4" key="1">
    <citation type="submission" date="2023-12" db="EMBL/GenBank/DDBJ databases">
        <authorList>
            <person name="Easwaran N."/>
            <person name="Lazarus H.P.S."/>
        </authorList>
    </citation>
    <scope>NUCLEOTIDE SEQUENCE [LARGE SCALE GENOMIC DNA]</scope>
    <source>
        <strain evidence="3 4">VIT-2023</strain>
    </source>
</reference>
<dbReference type="Proteomes" id="UP001387110">
    <property type="component" value="Unassembled WGS sequence"/>
</dbReference>
<dbReference type="EMBL" id="JBAWKY010000001">
    <property type="protein sequence ID" value="MEI4460827.1"/>
    <property type="molecule type" value="Genomic_DNA"/>
</dbReference>
<dbReference type="RefSeq" id="WP_174316274.1">
    <property type="nucleotide sequence ID" value="NZ_JBAWKY010000001.1"/>
</dbReference>
<dbReference type="InterPro" id="IPR034660">
    <property type="entry name" value="DinB/YfiT-like"/>
</dbReference>
<comment type="caution">
    <text evidence="3">The sequence shown here is derived from an EMBL/GenBank/DDBJ whole genome shotgun (WGS) entry which is preliminary data.</text>
</comment>
<sequence>MNAGKTMYEYHNWAIQLMLDHMDALPENLLNKEVKSSYPTIAKTLSHILAVDTMWIHVLEKVEFQQALQDAMSQLPLTDAYTIEEFKTAFKNIASKYQLFLNQNSTLTMTIHVDNPWSGPRETTFEEILLHVANHGTYHLGNITTMLRQQNEPSLMMDYSLFWYEDMKVKP</sequence>
<comment type="similarity">
    <text evidence="1">Belongs to the DinB family.</text>
</comment>